<dbReference type="EMBL" id="KP795524">
    <property type="protein sequence ID" value="AKN37186.1"/>
    <property type="molecule type" value="Genomic_DNA"/>
</dbReference>
<proteinExistence type="predicted"/>
<protein>
    <submittedName>
        <fullName evidence="1">Uncharacterized protein</fullName>
    </submittedName>
</protein>
<accession>A0A0H3ZUH5</accession>
<reference evidence="1" key="1">
    <citation type="journal article" date="2015" name="MBio">
        <title>Eco-Evolutionary Dynamics of Episomes among Ecologically Cohesive Bacterial Populations.</title>
        <authorList>
            <person name="Xue H."/>
            <person name="Cordero O.X."/>
            <person name="Camas F.M."/>
            <person name="Trimble W."/>
            <person name="Meyer F."/>
            <person name="Guglielmini J."/>
            <person name="Rocha E.P."/>
            <person name="Polz M.F."/>
        </authorList>
    </citation>
    <scope>NUCLEOTIDE SEQUENCE</scope>
    <source>
        <strain evidence="1">ZF_76</strain>
    </source>
</reference>
<evidence type="ECO:0000313" key="1">
    <source>
        <dbReference type="EMBL" id="AKN37186.1"/>
    </source>
</evidence>
<dbReference type="AlphaFoldDB" id="A0A0H3ZUH5"/>
<sequence length="70" mass="8355">MTTWKMAKLIVWDSRSESYHVENHYRSESSVKFTRIFEIDLSRILEQKMPYGITAFELVNEGHVVLYTEI</sequence>
<organism evidence="1">
    <name type="scientific">Vibrio tasmaniensis</name>
    <dbReference type="NCBI Taxonomy" id="212663"/>
    <lineage>
        <taxon>Bacteria</taxon>
        <taxon>Pseudomonadati</taxon>
        <taxon>Pseudomonadota</taxon>
        <taxon>Gammaproteobacteria</taxon>
        <taxon>Vibrionales</taxon>
        <taxon>Vibrionaceae</taxon>
        <taxon>Vibrio</taxon>
    </lineage>
</organism>
<name>A0A0H3ZUH5_9VIBR</name>